<keyword evidence="6" id="KW-0732">Signal</keyword>
<proteinExistence type="inferred from homology"/>
<gene>
    <name evidence="7" type="ORF">SO802_008413</name>
</gene>
<sequence>MAKLSTFCCVLFLLAISCGGEMVLMIEAKQFKVEGVNRCDITWPCQGDDRCRADCKKKYKGDGLCDTSTSPYVPRKCFCAYPC</sequence>
<dbReference type="PROSITE" id="PS51257">
    <property type="entry name" value="PROKAR_LIPOPROTEIN"/>
    <property type="match status" value="1"/>
</dbReference>
<name>A0AAW2D979_9ROSI</name>
<keyword evidence="8" id="KW-1185">Reference proteome</keyword>
<dbReference type="GO" id="GO:0050832">
    <property type="term" value="P:defense response to fungus"/>
    <property type="evidence" value="ECO:0007669"/>
    <property type="project" value="UniProtKB-KW"/>
</dbReference>
<dbReference type="InterPro" id="IPR010851">
    <property type="entry name" value="DEFL"/>
</dbReference>
<evidence type="ECO:0000256" key="5">
    <source>
        <dbReference type="ARBA" id="ARBA00023157"/>
    </source>
</evidence>
<dbReference type="Pfam" id="PF07333">
    <property type="entry name" value="SLR1-BP"/>
    <property type="match status" value="1"/>
</dbReference>
<feature type="signal peptide" evidence="6">
    <location>
        <begin position="1"/>
        <end position="20"/>
    </location>
</feature>
<dbReference type="AlphaFoldDB" id="A0AAW2D979"/>
<dbReference type="GO" id="GO:0031640">
    <property type="term" value="P:killing of cells of another organism"/>
    <property type="evidence" value="ECO:0007669"/>
    <property type="project" value="UniProtKB-KW"/>
</dbReference>
<keyword evidence="4" id="KW-0611">Plant defense</keyword>
<keyword evidence="5" id="KW-1015">Disulfide bond</keyword>
<evidence type="ECO:0000313" key="7">
    <source>
        <dbReference type="EMBL" id="KAL0006911.1"/>
    </source>
</evidence>
<evidence type="ECO:0000256" key="1">
    <source>
        <dbReference type="ARBA" id="ARBA00006722"/>
    </source>
</evidence>
<evidence type="ECO:0000256" key="3">
    <source>
        <dbReference type="ARBA" id="ARBA00022577"/>
    </source>
</evidence>
<organism evidence="7 8">
    <name type="scientific">Lithocarpus litseifolius</name>
    <dbReference type="NCBI Taxonomy" id="425828"/>
    <lineage>
        <taxon>Eukaryota</taxon>
        <taxon>Viridiplantae</taxon>
        <taxon>Streptophyta</taxon>
        <taxon>Embryophyta</taxon>
        <taxon>Tracheophyta</taxon>
        <taxon>Spermatophyta</taxon>
        <taxon>Magnoliopsida</taxon>
        <taxon>eudicotyledons</taxon>
        <taxon>Gunneridae</taxon>
        <taxon>Pentapetalae</taxon>
        <taxon>rosids</taxon>
        <taxon>fabids</taxon>
        <taxon>Fagales</taxon>
        <taxon>Fagaceae</taxon>
        <taxon>Lithocarpus</taxon>
    </lineage>
</organism>
<keyword evidence="2" id="KW-0929">Antimicrobial</keyword>
<comment type="similarity">
    <text evidence="1">Belongs to the DEFL family.</text>
</comment>
<evidence type="ECO:0000256" key="6">
    <source>
        <dbReference type="SAM" id="SignalP"/>
    </source>
</evidence>
<comment type="caution">
    <text evidence="7">The sequence shown here is derived from an EMBL/GenBank/DDBJ whole genome shotgun (WGS) entry which is preliminary data.</text>
</comment>
<feature type="chain" id="PRO_5043845033" evidence="6">
    <location>
        <begin position="21"/>
        <end position="83"/>
    </location>
</feature>
<protein>
    <submittedName>
        <fullName evidence="7">Uncharacterized protein</fullName>
    </submittedName>
</protein>
<reference evidence="7 8" key="1">
    <citation type="submission" date="2024-01" db="EMBL/GenBank/DDBJ databases">
        <title>A telomere-to-telomere, gap-free genome of sweet tea (Lithocarpus litseifolius).</title>
        <authorList>
            <person name="Zhou J."/>
        </authorList>
    </citation>
    <scope>NUCLEOTIDE SEQUENCE [LARGE SCALE GENOMIC DNA]</scope>
    <source>
        <strain evidence="7">Zhou-2022a</strain>
        <tissue evidence="7">Leaf</tissue>
    </source>
</reference>
<dbReference type="EMBL" id="JAZDWU010000003">
    <property type="protein sequence ID" value="KAL0006911.1"/>
    <property type="molecule type" value="Genomic_DNA"/>
</dbReference>
<keyword evidence="3" id="KW-0295">Fungicide</keyword>
<accession>A0AAW2D979</accession>
<evidence type="ECO:0000313" key="8">
    <source>
        <dbReference type="Proteomes" id="UP001459277"/>
    </source>
</evidence>
<evidence type="ECO:0000256" key="2">
    <source>
        <dbReference type="ARBA" id="ARBA00022529"/>
    </source>
</evidence>
<evidence type="ECO:0000256" key="4">
    <source>
        <dbReference type="ARBA" id="ARBA00022821"/>
    </source>
</evidence>
<dbReference type="Proteomes" id="UP001459277">
    <property type="component" value="Unassembled WGS sequence"/>
</dbReference>